<dbReference type="OrthoDB" id="4115389at2759"/>
<sequence length="488" mass="55054">MSPTTTMSRRGPVPRIPQELWKQHQDTIYRMYITEDHDLSTVMATMSSTFSLQATPKQWKTQLRKWGYFKNLPSTVVVRLNQTRKERGATVTNTGHFLDGQKLPPETVARAFHRRDRRSKEAKIAETAKPGRSLVYLEYAESALKAIRAYINASSSTWLWDTQGQLYLSAKGGAAGRLRLSQFHDSLLFTTTVLSRNLDGVSCSWLVNITLSSLPTIILDEDPLLIGELLGILAQLQTQTTLQSYFIRILVDRAVHLLGTGHSLTQLFRTIEASDASTRTDFLCCILKAQVSELGESLAAERRPMTMAIVNIHMHETKRLLDSKSAEQPDIKGISTLAARAQRTVASRTGIHLQFCAARRFLCHGQMHETRAIVDGVLQRESCRNVIAGDPQLAYGFFLLLGHLRWKEGRRVEAERHIREALENAYVGGIWDLFLEGLAQLDVFLRSLGNDVEADAVRKRLRDAVCENQSDEFGLIREPHRAESWETA</sequence>
<reference evidence="2 3" key="1">
    <citation type="submission" date="2018-08" db="EMBL/GenBank/DDBJ databases">
        <title>Draft genome of the lignicolous fungus Coniochaeta pulveracea.</title>
        <authorList>
            <person name="Borstlap C.J."/>
            <person name="De Witt R.N."/>
            <person name="Botha A."/>
            <person name="Volschenk H."/>
        </authorList>
    </citation>
    <scope>NUCLEOTIDE SEQUENCE [LARGE SCALE GENOMIC DNA]</scope>
    <source>
        <strain evidence="2 3">CAB683</strain>
    </source>
</reference>
<comment type="caution">
    <text evidence="2">The sequence shown here is derived from an EMBL/GenBank/DDBJ whole genome shotgun (WGS) entry which is preliminary data.</text>
</comment>
<dbReference type="PANTHER" id="PTHR38788:SF3">
    <property type="entry name" value="CLR5 DOMAIN-CONTAINING PROTEIN"/>
    <property type="match status" value="1"/>
</dbReference>
<name>A0A420YIP0_9PEZI</name>
<keyword evidence="3" id="KW-1185">Reference proteome</keyword>
<dbReference type="InterPro" id="IPR025676">
    <property type="entry name" value="Clr5_dom"/>
</dbReference>
<dbReference type="PANTHER" id="PTHR38788">
    <property type="entry name" value="CLR5 DOMAIN-CONTAINING PROTEIN"/>
    <property type="match status" value="1"/>
</dbReference>
<dbReference type="EMBL" id="QVQW01000008">
    <property type="protein sequence ID" value="RKU47646.1"/>
    <property type="molecule type" value="Genomic_DNA"/>
</dbReference>
<protein>
    <recommendedName>
        <fullName evidence="1">Clr5 domain-containing protein</fullName>
    </recommendedName>
</protein>
<evidence type="ECO:0000259" key="1">
    <source>
        <dbReference type="Pfam" id="PF14420"/>
    </source>
</evidence>
<dbReference type="Proteomes" id="UP000275385">
    <property type="component" value="Unassembled WGS sequence"/>
</dbReference>
<dbReference type="Pfam" id="PF14420">
    <property type="entry name" value="Clr5"/>
    <property type="match status" value="1"/>
</dbReference>
<gene>
    <name evidence="2" type="ORF">DL546_008788</name>
</gene>
<feature type="domain" description="Clr5" evidence="1">
    <location>
        <begin position="18"/>
        <end position="70"/>
    </location>
</feature>
<accession>A0A420YIP0</accession>
<evidence type="ECO:0000313" key="3">
    <source>
        <dbReference type="Proteomes" id="UP000275385"/>
    </source>
</evidence>
<organism evidence="2 3">
    <name type="scientific">Coniochaeta pulveracea</name>
    <dbReference type="NCBI Taxonomy" id="177199"/>
    <lineage>
        <taxon>Eukaryota</taxon>
        <taxon>Fungi</taxon>
        <taxon>Dikarya</taxon>
        <taxon>Ascomycota</taxon>
        <taxon>Pezizomycotina</taxon>
        <taxon>Sordariomycetes</taxon>
        <taxon>Sordariomycetidae</taxon>
        <taxon>Coniochaetales</taxon>
        <taxon>Coniochaetaceae</taxon>
        <taxon>Coniochaeta</taxon>
    </lineage>
</organism>
<evidence type="ECO:0000313" key="2">
    <source>
        <dbReference type="EMBL" id="RKU47646.1"/>
    </source>
</evidence>
<dbReference type="AlphaFoldDB" id="A0A420YIP0"/>
<proteinExistence type="predicted"/>